<dbReference type="PANTHER" id="PTHR11902:SF1">
    <property type="entry name" value="ENOLASE"/>
    <property type="match status" value="1"/>
</dbReference>
<dbReference type="InterPro" id="IPR036849">
    <property type="entry name" value="Enolase-like_C_sf"/>
</dbReference>
<reference evidence="7 8" key="1">
    <citation type="submission" date="2023-10" db="EMBL/GenBank/DDBJ databases">
        <title>Chromosome-scale genome assembly provides insights into flower coloration mechanisms of Canna indica.</title>
        <authorList>
            <person name="Li C."/>
        </authorList>
    </citation>
    <scope>NUCLEOTIDE SEQUENCE [LARGE SCALE GENOMIC DNA]</scope>
    <source>
        <tissue evidence="7">Flower</tissue>
    </source>
</reference>
<gene>
    <name evidence="7" type="ORF">Cni_G19553</name>
</gene>
<comment type="pathway">
    <text evidence="1">Carbohydrate degradation; glycolysis; pyruvate from D-glyceraldehyde 3-phosphate: step 4/5.</text>
</comment>
<dbReference type="EMBL" id="CP136895">
    <property type="protein sequence ID" value="WOL10794.1"/>
    <property type="molecule type" value="Genomic_DNA"/>
</dbReference>
<name>A0AAQ3KLG1_9LILI</name>
<dbReference type="AlphaFoldDB" id="A0AAQ3KLG1"/>
<dbReference type="GO" id="GO:0004634">
    <property type="term" value="F:phosphopyruvate hydratase activity"/>
    <property type="evidence" value="ECO:0007669"/>
    <property type="project" value="UniProtKB-EC"/>
</dbReference>
<evidence type="ECO:0000256" key="5">
    <source>
        <dbReference type="ARBA" id="ARBA00023239"/>
    </source>
</evidence>
<keyword evidence="5" id="KW-0456">Lyase</keyword>
<evidence type="ECO:0000256" key="2">
    <source>
        <dbReference type="ARBA" id="ARBA00009604"/>
    </source>
</evidence>
<sequence length="137" mass="15116">MRWSCSVGFATHGVTIYIDYLPGIDFKSSFKLQFGGHFQWSFPTWLKNPFHIGLKRTCGVCHGSRVNQIGSVAESIEVVKMTKHADLGVMASHSSRQTEDTFIADHSAIMTSSLDILNLGFNVCTSLPKIGLCYLAT</sequence>
<keyword evidence="8" id="KW-1185">Reference proteome</keyword>
<dbReference type="GO" id="GO:0000015">
    <property type="term" value="C:phosphopyruvate hydratase complex"/>
    <property type="evidence" value="ECO:0007669"/>
    <property type="project" value="InterPro"/>
</dbReference>
<dbReference type="SUPFAM" id="SSF51604">
    <property type="entry name" value="Enolase C-terminal domain-like"/>
    <property type="match status" value="1"/>
</dbReference>
<keyword evidence="4" id="KW-0324">Glycolysis</keyword>
<evidence type="ECO:0000256" key="1">
    <source>
        <dbReference type="ARBA" id="ARBA00005031"/>
    </source>
</evidence>
<accession>A0AAQ3KLG1</accession>
<dbReference type="GO" id="GO:0006096">
    <property type="term" value="P:glycolytic process"/>
    <property type="evidence" value="ECO:0007669"/>
    <property type="project" value="UniProtKB-KW"/>
</dbReference>
<dbReference type="EC" id="4.2.1.11" evidence="3"/>
<dbReference type="Gene3D" id="3.20.20.120">
    <property type="entry name" value="Enolase-like C-terminal domain"/>
    <property type="match status" value="1"/>
</dbReference>
<dbReference type="InterPro" id="IPR020810">
    <property type="entry name" value="Enolase_C"/>
</dbReference>
<dbReference type="Proteomes" id="UP001327560">
    <property type="component" value="Chromosome 6"/>
</dbReference>
<dbReference type="PRINTS" id="PR00148">
    <property type="entry name" value="ENOLASE"/>
</dbReference>
<dbReference type="InterPro" id="IPR000941">
    <property type="entry name" value="Enolase"/>
</dbReference>
<evidence type="ECO:0000256" key="3">
    <source>
        <dbReference type="ARBA" id="ARBA00012058"/>
    </source>
</evidence>
<feature type="domain" description="Enolase C-terminal TIM barrel" evidence="6">
    <location>
        <begin position="55"/>
        <end position="108"/>
    </location>
</feature>
<organism evidence="7 8">
    <name type="scientific">Canna indica</name>
    <name type="common">Indian-shot</name>
    <dbReference type="NCBI Taxonomy" id="4628"/>
    <lineage>
        <taxon>Eukaryota</taxon>
        <taxon>Viridiplantae</taxon>
        <taxon>Streptophyta</taxon>
        <taxon>Embryophyta</taxon>
        <taxon>Tracheophyta</taxon>
        <taxon>Spermatophyta</taxon>
        <taxon>Magnoliopsida</taxon>
        <taxon>Liliopsida</taxon>
        <taxon>Zingiberales</taxon>
        <taxon>Cannaceae</taxon>
        <taxon>Canna</taxon>
    </lineage>
</organism>
<dbReference type="Pfam" id="PF00113">
    <property type="entry name" value="Enolase_C"/>
    <property type="match status" value="1"/>
</dbReference>
<protein>
    <recommendedName>
        <fullName evidence="3">phosphopyruvate hydratase</fullName>
        <ecNumber evidence="3">4.2.1.11</ecNumber>
    </recommendedName>
</protein>
<evidence type="ECO:0000313" key="8">
    <source>
        <dbReference type="Proteomes" id="UP001327560"/>
    </source>
</evidence>
<evidence type="ECO:0000256" key="4">
    <source>
        <dbReference type="ARBA" id="ARBA00023152"/>
    </source>
</evidence>
<evidence type="ECO:0000259" key="6">
    <source>
        <dbReference type="Pfam" id="PF00113"/>
    </source>
</evidence>
<dbReference type="PANTHER" id="PTHR11902">
    <property type="entry name" value="ENOLASE"/>
    <property type="match status" value="1"/>
</dbReference>
<proteinExistence type="inferred from homology"/>
<comment type="similarity">
    <text evidence="2">Belongs to the enolase family.</text>
</comment>
<dbReference type="GO" id="GO:0000287">
    <property type="term" value="F:magnesium ion binding"/>
    <property type="evidence" value="ECO:0007669"/>
    <property type="project" value="InterPro"/>
</dbReference>
<evidence type="ECO:0000313" key="7">
    <source>
        <dbReference type="EMBL" id="WOL10794.1"/>
    </source>
</evidence>